<feature type="domain" description="Inner centromere protein ARK-binding" evidence="8">
    <location>
        <begin position="1814"/>
        <end position="1860"/>
    </location>
</feature>
<proteinExistence type="inferred from homology"/>
<dbReference type="GO" id="GO:0005819">
    <property type="term" value="C:spindle"/>
    <property type="evidence" value="ECO:0007669"/>
    <property type="project" value="UniProtKB-SubCell"/>
</dbReference>
<evidence type="ECO:0000256" key="4">
    <source>
        <dbReference type="ARBA" id="ARBA00022490"/>
    </source>
</evidence>
<keyword evidence="4" id="KW-0963">Cytoplasm</keyword>
<feature type="region of interest" description="Disordered" evidence="7">
    <location>
        <begin position="641"/>
        <end position="688"/>
    </location>
</feature>
<feature type="region of interest" description="Disordered" evidence="7">
    <location>
        <begin position="130"/>
        <end position="149"/>
    </location>
</feature>
<evidence type="ECO:0000256" key="1">
    <source>
        <dbReference type="ARBA" id="ARBA00004123"/>
    </source>
</evidence>
<feature type="compositionally biased region" description="Basic and acidic residues" evidence="7">
    <location>
        <begin position="1677"/>
        <end position="1695"/>
    </location>
</feature>
<dbReference type="EMBL" id="RDQH01000337">
    <property type="protein sequence ID" value="RXH85168.1"/>
    <property type="molecule type" value="Genomic_DNA"/>
</dbReference>
<dbReference type="Pfam" id="PF03941">
    <property type="entry name" value="INCENP_ARK-bind"/>
    <property type="match status" value="1"/>
</dbReference>
<feature type="region of interest" description="Disordered" evidence="7">
    <location>
        <begin position="1715"/>
        <end position="1760"/>
    </location>
</feature>
<evidence type="ECO:0000256" key="6">
    <source>
        <dbReference type="ARBA" id="ARBA00023242"/>
    </source>
</evidence>
<reference evidence="9 10" key="1">
    <citation type="submission" date="2018-10" db="EMBL/GenBank/DDBJ databases">
        <title>A high-quality apple genome assembly.</title>
        <authorList>
            <person name="Hu J."/>
        </authorList>
    </citation>
    <scope>NUCLEOTIDE SEQUENCE [LARGE SCALE GENOMIC DNA]</scope>
    <source>
        <strain evidence="10">cv. HFTH1</strain>
        <tissue evidence="9">Young leaf</tissue>
    </source>
</reference>
<protein>
    <recommendedName>
        <fullName evidence="8">Inner centromere protein ARK-binding domain-containing protein</fullName>
    </recommendedName>
</protein>
<feature type="compositionally biased region" description="Basic and acidic residues" evidence="7">
    <location>
        <begin position="956"/>
        <end position="969"/>
    </location>
</feature>
<comment type="subcellular location">
    <subcellularLocation>
        <location evidence="2">Cytoplasm</location>
        <location evidence="2">Cytoskeleton</location>
        <location evidence="2">Spindle</location>
    </subcellularLocation>
    <subcellularLocation>
        <location evidence="1">Nucleus</location>
    </subcellularLocation>
</comment>
<feature type="region of interest" description="Disordered" evidence="7">
    <location>
        <begin position="602"/>
        <end position="625"/>
    </location>
</feature>
<feature type="compositionally biased region" description="Low complexity" evidence="7">
    <location>
        <begin position="475"/>
        <end position="494"/>
    </location>
</feature>
<keyword evidence="6" id="KW-0539">Nucleus</keyword>
<dbReference type="Proteomes" id="UP000290289">
    <property type="component" value="Chromosome 11"/>
</dbReference>
<comment type="similarity">
    <text evidence="3">Belongs to the INCENP family.</text>
</comment>
<feature type="compositionally biased region" description="Polar residues" evidence="7">
    <location>
        <begin position="512"/>
        <end position="529"/>
    </location>
</feature>
<feature type="compositionally biased region" description="Low complexity" evidence="7">
    <location>
        <begin position="970"/>
        <end position="984"/>
    </location>
</feature>
<evidence type="ECO:0000259" key="8">
    <source>
        <dbReference type="Pfam" id="PF03941"/>
    </source>
</evidence>
<keyword evidence="5" id="KW-0206">Cytoskeleton</keyword>
<feature type="compositionally biased region" description="Basic and acidic residues" evidence="7">
    <location>
        <begin position="195"/>
        <end position="217"/>
    </location>
</feature>
<feature type="compositionally biased region" description="Basic and acidic residues" evidence="7">
    <location>
        <begin position="644"/>
        <end position="655"/>
    </location>
</feature>
<feature type="region of interest" description="Disordered" evidence="7">
    <location>
        <begin position="853"/>
        <end position="1026"/>
    </location>
</feature>
<evidence type="ECO:0000256" key="3">
    <source>
        <dbReference type="ARBA" id="ARBA00010042"/>
    </source>
</evidence>
<dbReference type="InterPro" id="IPR005635">
    <property type="entry name" value="Inner_centromere_prot_ARK-bd"/>
</dbReference>
<feature type="region of interest" description="Disordered" evidence="7">
    <location>
        <begin position="1624"/>
        <end position="1695"/>
    </location>
</feature>
<evidence type="ECO:0000313" key="9">
    <source>
        <dbReference type="EMBL" id="RXH85168.1"/>
    </source>
</evidence>
<feature type="compositionally biased region" description="Basic and acidic residues" evidence="7">
    <location>
        <begin position="1725"/>
        <end position="1742"/>
    </location>
</feature>
<evidence type="ECO:0000313" key="10">
    <source>
        <dbReference type="Proteomes" id="UP000290289"/>
    </source>
</evidence>
<gene>
    <name evidence="9" type="ORF">DVH24_041936</name>
</gene>
<feature type="region of interest" description="Disordered" evidence="7">
    <location>
        <begin position="186"/>
        <end position="217"/>
    </location>
</feature>
<dbReference type="PANTHER" id="PTHR13738:SF1">
    <property type="entry name" value="TROPONIN I"/>
    <property type="match status" value="1"/>
</dbReference>
<feature type="region of interest" description="Disordered" evidence="7">
    <location>
        <begin position="1509"/>
        <end position="1565"/>
    </location>
</feature>
<evidence type="ECO:0000256" key="2">
    <source>
        <dbReference type="ARBA" id="ARBA00004186"/>
    </source>
</evidence>
<organism evidence="9 10">
    <name type="scientific">Malus domestica</name>
    <name type="common">Apple</name>
    <name type="synonym">Pyrus malus</name>
    <dbReference type="NCBI Taxonomy" id="3750"/>
    <lineage>
        <taxon>Eukaryota</taxon>
        <taxon>Viridiplantae</taxon>
        <taxon>Streptophyta</taxon>
        <taxon>Embryophyta</taxon>
        <taxon>Tracheophyta</taxon>
        <taxon>Spermatophyta</taxon>
        <taxon>Magnoliopsida</taxon>
        <taxon>eudicotyledons</taxon>
        <taxon>Gunneridae</taxon>
        <taxon>Pentapetalae</taxon>
        <taxon>rosids</taxon>
        <taxon>fabids</taxon>
        <taxon>Rosales</taxon>
        <taxon>Rosaceae</taxon>
        <taxon>Amygdaloideae</taxon>
        <taxon>Maleae</taxon>
        <taxon>Malus</taxon>
    </lineage>
</organism>
<feature type="compositionally biased region" description="Polar residues" evidence="7">
    <location>
        <begin position="1743"/>
        <end position="1760"/>
    </location>
</feature>
<evidence type="ECO:0000256" key="7">
    <source>
        <dbReference type="SAM" id="MobiDB-lite"/>
    </source>
</evidence>
<feature type="region of interest" description="Disordered" evidence="7">
    <location>
        <begin position="307"/>
        <end position="326"/>
    </location>
</feature>
<keyword evidence="10" id="KW-1185">Reference proteome</keyword>
<feature type="compositionally biased region" description="Basic and acidic residues" evidence="7">
    <location>
        <begin position="1624"/>
        <end position="1670"/>
    </location>
</feature>
<dbReference type="PANTHER" id="PTHR13738">
    <property type="entry name" value="TROPONIN I"/>
    <property type="match status" value="1"/>
</dbReference>
<feature type="compositionally biased region" description="Low complexity" evidence="7">
    <location>
        <begin position="308"/>
        <end position="322"/>
    </location>
</feature>
<feature type="compositionally biased region" description="Polar residues" evidence="7">
    <location>
        <begin position="1015"/>
        <end position="1026"/>
    </location>
</feature>
<comment type="caution">
    <text evidence="9">The sequence shown here is derived from an EMBL/GenBank/DDBJ whole genome shotgun (WGS) entry which is preliminary data.</text>
</comment>
<sequence length="1923" mass="210857">MEKLLVQIFERKKWIVNQAKQQTLLFEQHLASKCLIDGIAPPPWLCSSTDPNNVLNKQELNSGVPLRGALPVIPFSSHCSVFDKPAPTTHSGELPNGLCTELHGLDKGFGAGDEVSVLPRCSVGNAWRVSKSVPQDVREEDPSVTSPEDVRDARILDIYHDPALSPARGAGDGVSILPQCPVSNAACSSNGVPQDPRKEDLSNTSPEDHRDARTSDIYHDSALSLARVQRSKSRQKALEIRNSAKKWFSLDKNNGIGYASGTIGCAISSLQSDHVDELNLFKPPETSDYACEVEEAKIGEFQSKERGTTISSGRITRSRSSGQQERSLNVSGSVCIDQKSGGALADSIGILPQQSNHVNKQLELVNFSHITNDCRQENEAKVGDYFIKKKGSSIYSGRTTRSRSASQEPNRLDEMSKLEHLSNSISEDGVRNSLQQPKHVDEMVEVVKSCDVIDGSCEAKTKVGECWGKGTSDYSGRITRSRSSSRNPNDVNNSPKIDTSCVSVKGDGSIIHHSSGTSTQPPQPLSWTTGDPDFHGAHGSQVSILASLPAQSNLEFCAVNGEKHSSKEDSSGEYVFRSTGSQAVCRTEKIVKGAIANTSSQRINQSTYAASKKSHDSQRTQISAGRSVPIQCDLDLCAENSTDSSDKENDADHYAGRKTGNNNNSKHLSEKMTRGSAGIRHQDVSSTMVKEVPCTQTNEFVKAATGGETEIDPDVLVEVSGSKLDGTGLKVGVEVLASRQPADCNVFVNPKQLNFDDVEESCRNGCYTPLKEGMQRRSSEKSFLSLMHTEDIRDEGMTVDYQENCNSSLPMNFLGDPEVSVKGKDLQSALSESPAEDSKSISNGNAVISVKEASYDHNDGGTSTLLESGNRESLCGSTGSVEHSPKASLESQGPLSREDVAKSILSTSPVEEKPRHEDEDMIESSESSPKAQIKEGETSDELNVVKPPDTSACEVEEVKIGDFQSKERGTAISSSRTARSRSSGQQESSLNVSGSASNARKTGGTLAGSIGISPRLSNHPNQPLESVNFSHITNESCQKKEAKARDHFLLEGSCPQHKRRKIGHKTVDCLSASLDLREHGFYTVSRDSACGNLGSVEHSPKAMLESQELSVSQEDVVKSNVSRISVEETHQNEDHHMIDWSESSPKAQMTEGRISLGCGNTSGNAPFTFMDKEFEESILSLMKQTGGRSQNSLMEETGVAHPPSIIVDSGSQCIEENTVSLTLENHLTIGHAEHLTCARREMQEMRFDLEGTSNFGSPRSQSLDLIGSDDTKPELEGFVMQTDDEPTSIAGKGVGFDEWNLPSTTIDHASILEQLCQSACMQTPVACSSASYKLHNIPNLYRSVPTGLLEGVDMRTMNDAVKQLRDGHSCSSEEVGQAFYARSYSDCLLNHSGQSSWDTKKPYLSPVGKLWDITGSRTSSSRNRGSLNPELPCISEENENADEVADIFQDGIVSDALNSSIQRVPLADITEIPNPPASVSKAEPYAERLSLDSVNTEISFTGTHKSFKQRLGIQNSSKRRYNNKETNDIKRTTGSLHNRFSKPKLSGKTSLRKGGPSLSEQEPKRNNIVSSMTSFIPLVQQKQAAAVITGKRDIKVKALEAAEATKRLAEKKENERKMKKEALKLHRSRMEQENMKQLELQKKKKEEERKKKEADMASKKRQREEEERKEKERKRMRVEARRQQREHEYKLPAEKVENEMKSQAIVSHSTLCFLVQDGRGPGGKKSKDETPHKKMEAERGFDNSRNISETEPSTSRISISNARRESIVHEEFHEASSNYGYKAEVPSDLDKEMENSIGITGQEQSYDISPYKESDDENDDDDNVIPNRKFIPSWSSKNCLAFAVSCQNRADPATIFPPESFCCISEDTAGLSSNMLICSPLAPKPSIKQQQNAINSIQFSKSICEQFLEQATPFQAEIVIPKV</sequence>
<feature type="region of interest" description="Disordered" evidence="7">
    <location>
        <begin position="824"/>
        <end position="843"/>
    </location>
</feature>
<dbReference type="InterPro" id="IPR050875">
    <property type="entry name" value="Troponin_I"/>
</dbReference>
<accession>A0A498INQ6</accession>
<feature type="region of interest" description="Disordered" evidence="7">
    <location>
        <begin position="1798"/>
        <end position="1820"/>
    </location>
</feature>
<evidence type="ECO:0000256" key="5">
    <source>
        <dbReference type="ARBA" id="ARBA00023212"/>
    </source>
</evidence>
<feature type="compositionally biased region" description="Polar residues" evidence="7">
    <location>
        <begin position="1798"/>
        <end position="1807"/>
    </location>
</feature>
<feature type="region of interest" description="Disordered" evidence="7">
    <location>
        <begin position="474"/>
        <end position="530"/>
    </location>
</feature>
<feature type="compositionally biased region" description="Basic and acidic residues" evidence="7">
    <location>
        <begin position="1522"/>
        <end position="1531"/>
    </location>
</feature>
<name>A0A498INQ6_MALDO</name>
<feature type="compositionally biased region" description="Polar residues" evidence="7">
    <location>
        <begin position="985"/>
        <end position="1000"/>
    </location>
</feature>
<dbReference type="GO" id="GO:0005634">
    <property type="term" value="C:nucleus"/>
    <property type="evidence" value="ECO:0007669"/>
    <property type="project" value="UniProtKB-SubCell"/>
</dbReference>